<reference evidence="1 2" key="1">
    <citation type="journal article" date="2016" name="Mol. Biol. Evol.">
        <title>Comparative Genomics of Early-Diverging Mushroom-Forming Fungi Provides Insights into the Origins of Lignocellulose Decay Capabilities.</title>
        <authorList>
            <person name="Nagy L.G."/>
            <person name="Riley R."/>
            <person name="Tritt A."/>
            <person name="Adam C."/>
            <person name="Daum C."/>
            <person name="Floudas D."/>
            <person name="Sun H."/>
            <person name="Yadav J.S."/>
            <person name="Pangilinan J."/>
            <person name="Larsson K.H."/>
            <person name="Matsuura K."/>
            <person name="Barry K."/>
            <person name="Labutti K."/>
            <person name="Kuo R."/>
            <person name="Ohm R.A."/>
            <person name="Bhattacharya S.S."/>
            <person name="Shirouzu T."/>
            <person name="Yoshinaga Y."/>
            <person name="Martin F.M."/>
            <person name="Grigoriev I.V."/>
            <person name="Hibbett D.S."/>
        </authorList>
    </citation>
    <scope>NUCLEOTIDE SEQUENCE [LARGE SCALE GENOMIC DNA]</scope>
    <source>
        <strain evidence="1 2">HHB12029</strain>
    </source>
</reference>
<organism evidence="1 2">
    <name type="scientific">Exidia glandulosa HHB12029</name>
    <dbReference type="NCBI Taxonomy" id="1314781"/>
    <lineage>
        <taxon>Eukaryota</taxon>
        <taxon>Fungi</taxon>
        <taxon>Dikarya</taxon>
        <taxon>Basidiomycota</taxon>
        <taxon>Agaricomycotina</taxon>
        <taxon>Agaricomycetes</taxon>
        <taxon>Auriculariales</taxon>
        <taxon>Exidiaceae</taxon>
        <taxon>Exidia</taxon>
    </lineage>
</organism>
<accession>A0A165GKS5</accession>
<dbReference type="OrthoDB" id="3257543at2759"/>
<keyword evidence="2" id="KW-1185">Reference proteome</keyword>
<dbReference type="STRING" id="1314781.A0A165GKS5"/>
<gene>
    <name evidence="1" type="ORF">EXIGLDRAFT_616634</name>
</gene>
<name>A0A165GKS5_EXIGL</name>
<evidence type="ECO:0008006" key="3">
    <source>
        <dbReference type="Google" id="ProtNLM"/>
    </source>
</evidence>
<proteinExistence type="predicted"/>
<feature type="non-terminal residue" evidence="1">
    <location>
        <position position="161"/>
    </location>
</feature>
<protein>
    <recommendedName>
        <fullName evidence="3">DUF4219 domain-containing protein</fullName>
    </recommendedName>
</protein>
<dbReference type="AlphaFoldDB" id="A0A165GKS5"/>
<dbReference type="Proteomes" id="UP000077266">
    <property type="component" value="Unassembled WGS sequence"/>
</dbReference>
<evidence type="ECO:0000313" key="2">
    <source>
        <dbReference type="Proteomes" id="UP000077266"/>
    </source>
</evidence>
<evidence type="ECO:0000313" key="1">
    <source>
        <dbReference type="EMBL" id="KZV90667.1"/>
    </source>
</evidence>
<dbReference type="InParanoid" id="A0A165GKS5"/>
<sequence>MSENTTIRFALLTDTNYASWEPEMLSFLQTRRLVKYTTKAQSTAPSDTAKLEDWTDGCQAAAGWIFQALSPSPYSMWVKLEQRGLKKISGHRFNALESQLNLRLEIGERLLQYYDRVVAASERRKQLRESTYSVTQFDDELDAFTILRGLPEEFGHFATAI</sequence>
<dbReference type="EMBL" id="KV426044">
    <property type="protein sequence ID" value="KZV90667.1"/>
    <property type="molecule type" value="Genomic_DNA"/>
</dbReference>